<dbReference type="Proteomes" id="UP000288405">
    <property type="component" value="Unassembled WGS sequence"/>
</dbReference>
<dbReference type="EC" id="1.2.1.-" evidence="9"/>
<sequence length="335" mass="36154">MSGKKVRVGINGFGRIGRLALRAAFGSDEFEFVMINDPGGDGNLMAHLLEFDSTHGRWNRTITSDPNSITIDGERIRLTQHKDIGSGDWSGCDLVIEASGRFKTTEVLQAYLDQGVDHVVVSAPVKSKGVPNIVVGVNDLDFDPLEQSIVSAASCTTNCLGPVVSVILENFGIKHASMTTIHALTNSQSILDAPHKDIRRARALSSLIPTTTGSASAITVIFPELVGKINGHAVRVPLDSPSLTDMVFEVEKPTTAQEVNKALKAAAEGDMAGILGYEERPLVSVDYKTDPRSSVVDALSTLVIDGTHVKIYAWYDNEWGYANRVVDLAKRIANR</sequence>
<proteinExistence type="inferred from homology"/>
<comment type="caution">
    <text evidence="11">The sequence shown here is derived from an EMBL/GenBank/DDBJ whole genome shotgun (WGS) entry which is preliminary data.</text>
</comment>
<dbReference type="GO" id="GO:0016620">
    <property type="term" value="F:oxidoreductase activity, acting on the aldehyde or oxo group of donors, NAD or NADP as acceptor"/>
    <property type="evidence" value="ECO:0007669"/>
    <property type="project" value="InterPro"/>
</dbReference>
<feature type="domain" description="Glyceraldehyde 3-phosphate dehydrogenase NAD(P) binding" evidence="10">
    <location>
        <begin position="6"/>
        <end position="155"/>
    </location>
</feature>
<dbReference type="NCBIfam" id="NF033735">
    <property type="entry name" value="G3PDH_Arsen"/>
    <property type="match status" value="1"/>
</dbReference>
<dbReference type="InterPro" id="IPR020829">
    <property type="entry name" value="GlycerAld_3-P_DH_cat"/>
</dbReference>
<dbReference type="InterPro" id="IPR020828">
    <property type="entry name" value="GlycerAld_3-P_DH_NAD(P)-bd"/>
</dbReference>
<evidence type="ECO:0000256" key="4">
    <source>
        <dbReference type="PIRSR" id="PIRSR000149-1"/>
    </source>
</evidence>
<feature type="binding site" evidence="6">
    <location>
        <position position="317"/>
    </location>
    <ligand>
        <name>NAD(+)</name>
        <dbReference type="ChEBI" id="CHEBI:57540"/>
    </ligand>
</feature>
<dbReference type="NCBIfam" id="TIGR01534">
    <property type="entry name" value="GAPDH-I"/>
    <property type="match status" value="1"/>
</dbReference>
<keyword evidence="6" id="KW-0520">NAD</keyword>
<dbReference type="Pfam" id="PF00044">
    <property type="entry name" value="Gp_dh_N"/>
    <property type="match status" value="1"/>
</dbReference>
<dbReference type="RefSeq" id="WP_126776991.1">
    <property type="nucleotide sequence ID" value="NZ_PIPM01000006.1"/>
</dbReference>
<feature type="binding site" evidence="5">
    <location>
        <position position="235"/>
    </location>
    <ligand>
        <name>D-glyceraldehyde 3-phosphate</name>
        <dbReference type="ChEBI" id="CHEBI:59776"/>
    </ligand>
</feature>
<feature type="binding site" evidence="5">
    <location>
        <begin position="212"/>
        <end position="213"/>
    </location>
    <ligand>
        <name>D-glyceraldehyde 3-phosphate</name>
        <dbReference type="ChEBI" id="CHEBI:59776"/>
    </ligand>
</feature>
<evidence type="ECO:0000256" key="1">
    <source>
        <dbReference type="ARBA" id="ARBA00007406"/>
    </source>
</evidence>
<evidence type="ECO:0000313" key="11">
    <source>
        <dbReference type="EMBL" id="RUO32865.1"/>
    </source>
</evidence>
<dbReference type="AlphaFoldDB" id="A0A432WGJ5"/>
<dbReference type="Gene3D" id="3.30.360.10">
    <property type="entry name" value="Dihydrodipicolinate Reductase, domain 2"/>
    <property type="match status" value="1"/>
</dbReference>
<dbReference type="GO" id="GO:0006006">
    <property type="term" value="P:glucose metabolic process"/>
    <property type="evidence" value="ECO:0007669"/>
    <property type="project" value="InterPro"/>
</dbReference>
<dbReference type="InterPro" id="IPR020831">
    <property type="entry name" value="GlycerAld/Erythrose_P_DH"/>
</dbReference>
<dbReference type="InterPro" id="IPR006424">
    <property type="entry name" value="Glyceraldehyde-3-P_DH_1"/>
</dbReference>
<name>A0A432WGJ5_9GAMM</name>
<keyword evidence="12" id="KW-1185">Reference proteome</keyword>
<feature type="binding site" evidence="5">
    <location>
        <position position="185"/>
    </location>
    <ligand>
        <name>D-glyceraldehyde 3-phosphate</name>
        <dbReference type="ChEBI" id="CHEBI:59776"/>
    </ligand>
</feature>
<dbReference type="FunFam" id="3.30.360.10:FF:000002">
    <property type="entry name" value="Glyceraldehyde-3-phosphate dehydrogenase"/>
    <property type="match status" value="1"/>
</dbReference>
<comment type="similarity">
    <text evidence="1 8">Belongs to the glyceraldehyde-3-phosphate dehydrogenase family.</text>
</comment>
<dbReference type="GO" id="GO:0051287">
    <property type="term" value="F:NAD binding"/>
    <property type="evidence" value="ECO:0007669"/>
    <property type="project" value="InterPro"/>
</dbReference>
<evidence type="ECO:0000256" key="3">
    <source>
        <dbReference type="ARBA" id="ARBA00023002"/>
    </source>
</evidence>
<reference evidence="11 12" key="1">
    <citation type="journal article" date="2011" name="Front. Microbiol.">
        <title>Genomic signatures of strain selection and enhancement in Bacillus atrophaeus var. globigii, a historical biowarfare simulant.</title>
        <authorList>
            <person name="Gibbons H.S."/>
            <person name="Broomall S.M."/>
            <person name="McNew L.A."/>
            <person name="Daligault H."/>
            <person name="Chapman C."/>
            <person name="Bruce D."/>
            <person name="Karavis M."/>
            <person name="Krepps M."/>
            <person name="McGregor P.A."/>
            <person name="Hong C."/>
            <person name="Park K.H."/>
            <person name="Akmal A."/>
            <person name="Feldman A."/>
            <person name="Lin J.S."/>
            <person name="Chang W.E."/>
            <person name="Higgs B.W."/>
            <person name="Demirev P."/>
            <person name="Lindquist J."/>
            <person name="Liem A."/>
            <person name="Fochler E."/>
            <person name="Read T.D."/>
            <person name="Tapia R."/>
            <person name="Johnson S."/>
            <person name="Bishop-Lilly K.A."/>
            <person name="Detter C."/>
            <person name="Han C."/>
            <person name="Sozhamannan S."/>
            <person name="Rosenzweig C.N."/>
            <person name="Skowronski E.W."/>
        </authorList>
    </citation>
    <scope>NUCLEOTIDE SEQUENCE [LARGE SCALE GENOMIC DNA]</scope>
    <source>
        <strain evidence="11 12">GYP-17</strain>
    </source>
</reference>
<evidence type="ECO:0000256" key="5">
    <source>
        <dbReference type="PIRSR" id="PIRSR000149-2"/>
    </source>
</evidence>
<feature type="binding site" evidence="6">
    <location>
        <position position="122"/>
    </location>
    <ligand>
        <name>NAD(+)</name>
        <dbReference type="ChEBI" id="CHEBI:57540"/>
    </ligand>
</feature>
<feature type="binding site" evidence="5">
    <location>
        <begin position="154"/>
        <end position="156"/>
    </location>
    <ligand>
        <name>D-glyceraldehyde 3-phosphate</name>
        <dbReference type="ChEBI" id="CHEBI:59776"/>
    </ligand>
</feature>
<feature type="active site" description="Nucleophile" evidence="4">
    <location>
        <position position="155"/>
    </location>
</feature>
<evidence type="ECO:0000256" key="9">
    <source>
        <dbReference type="RuleBase" id="RU361160"/>
    </source>
</evidence>
<evidence type="ECO:0000313" key="12">
    <source>
        <dbReference type="Proteomes" id="UP000288405"/>
    </source>
</evidence>
<feature type="binding site" evidence="6">
    <location>
        <position position="37"/>
    </location>
    <ligand>
        <name>NAD(+)</name>
        <dbReference type="ChEBI" id="CHEBI:57540"/>
    </ligand>
</feature>
<dbReference type="Pfam" id="PF02800">
    <property type="entry name" value="Gp_dh_C"/>
    <property type="match status" value="1"/>
</dbReference>
<dbReference type="SMART" id="SM00846">
    <property type="entry name" value="Gp_dh_N"/>
    <property type="match status" value="1"/>
</dbReference>
<feature type="binding site" evidence="6">
    <location>
        <begin position="15"/>
        <end position="16"/>
    </location>
    <ligand>
        <name>NAD(+)</name>
        <dbReference type="ChEBI" id="CHEBI:57540"/>
    </ligand>
</feature>
<protein>
    <recommendedName>
        <fullName evidence="9">Glyceraldehyde-3-phosphate dehydrogenase</fullName>
        <ecNumber evidence="9">1.2.1.-</ecNumber>
    </recommendedName>
</protein>
<organism evidence="11 12">
    <name type="scientific">Aliidiomarina sanyensis</name>
    <dbReference type="NCBI Taxonomy" id="1249555"/>
    <lineage>
        <taxon>Bacteria</taxon>
        <taxon>Pseudomonadati</taxon>
        <taxon>Pseudomonadota</taxon>
        <taxon>Gammaproteobacteria</taxon>
        <taxon>Alteromonadales</taxon>
        <taxon>Idiomarinaceae</taxon>
        <taxon>Aliidiomarina</taxon>
    </lineage>
</organism>
<keyword evidence="6" id="KW-0547">Nucleotide-binding</keyword>
<dbReference type="Gene3D" id="3.40.50.720">
    <property type="entry name" value="NAD(P)-binding Rossmann-like Domain"/>
    <property type="match status" value="1"/>
</dbReference>
<dbReference type="PANTHER" id="PTHR42955">
    <property type="entry name" value="GLYCERALDEHYDE-3-PHOSPHATE DEHYDROGENASE"/>
    <property type="match status" value="1"/>
</dbReference>
<dbReference type="PRINTS" id="PR00078">
    <property type="entry name" value="G3PDHDRGNASE"/>
</dbReference>
<dbReference type="PROSITE" id="PS00071">
    <property type="entry name" value="GAPDH"/>
    <property type="match status" value="1"/>
</dbReference>
<dbReference type="InterPro" id="IPR036291">
    <property type="entry name" value="NAD(P)-bd_dom_sf"/>
</dbReference>
<feature type="site" description="Activates thiol group during catalysis" evidence="7">
    <location>
        <position position="182"/>
    </location>
</feature>
<gene>
    <name evidence="11" type="primary">gap</name>
    <name evidence="11" type="ORF">CWE11_07490</name>
</gene>
<dbReference type="CDD" id="cd05214">
    <property type="entry name" value="GAPDH_I_N"/>
    <property type="match status" value="1"/>
</dbReference>
<dbReference type="InterPro" id="IPR052978">
    <property type="entry name" value="GAP_dehydrogenase"/>
</dbReference>
<dbReference type="InterPro" id="IPR054835">
    <property type="entry name" value="G3PDH_Arsen"/>
</dbReference>
<dbReference type="SUPFAM" id="SSF51735">
    <property type="entry name" value="NAD(P)-binding Rossmann-fold domains"/>
    <property type="match status" value="1"/>
</dbReference>
<dbReference type="OrthoDB" id="9803304at2"/>
<dbReference type="GO" id="GO:0050661">
    <property type="term" value="F:NADP binding"/>
    <property type="evidence" value="ECO:0007669"/>
    <property type="project" value="InterPro"/>
</dbReference>
<dbReference type="SUPFAM" id="SSF55347">
    <property type="entry name" value="Glyceraldehyde-3-phosphate dehydrogenase-like, C-terminal domain"/>
    <property type="match status" value="1"/>
</dbReference>
<keyword evidence="3 9" id="KW-0560">Oxidoreductase</keyword>
<accession>A0A432WGJ5</accession>
<dbReference type="PANTHER" id="PTHR42955:SF1">
    <property type="entry name" value="GLYCERALDEHYDE-3-PHOSPHATE DEHYDROGENASE"/>
    <property type="match status" value="1"/>
</dbReference>
<evidence type="ECO:0000256" key="7">
    <source>
        <dbReference type="PIRSR" id="PIRSR000149-4"/>
    </source>
</evidence>
<evidence type="ECO:0000256" key="6">
    <source>
        <dbReference type="PIRSR" id="PIRSR000149-3"/>
    </source>
</evidence>
<comment type="subunit">
    <text evidence="2">Homotetramer.</text>
</comment>
<dbReference type="FunFam" id="3.40.50.720:FF:000001">
    <property type="entry name" value="Glyceraldehyde-3-phosphate dehydrogenase"/>
    <property type="match status" value="1"/>
</dbReference>
<evidence type="ECO:0000259" key="10">
    <source>
        <dbReference type="SMART" id="SM00846"/>
    </source>
</evidence>
<dbReference type="CDD" id="cd18126">
    <property type="entry name" value="GAPDH_I_C"/>
    <property type="match status" value="1"/>
</dbReference>
<dbReference type="PIRSF" id="PIRSF000149">
    <property type="entry name" value="GAP_DH"/>
    <property type="match status" value="1"/>
</dbReference>
<evidence type="ECO:0000256" key="2">
    <source>
        <dbReference type="ARBA" id="ARBA00011881"/>
    </source>
</evidence>
<evidence type="ECO:0000256" key="8">
    <source>
        <dbReference type="RuleBase" id="RU000397"/>
    </source>
</evidence>
<dbReference type="InterPro" id="IPR020830">
    <property type="entry name" value="GlycerAld_3-P_DH_AS"/>
</dbReference>
<dbReference type="EMBL" id="PIPM01000006">
    <property type="protein sequence ID" value="RUO32865.1"/>
    <property type="molecule type" value="Genomic_DNA"/>
</dbReference>